<organism evidence="7">
    <name type="scientific">Timema genevievae</name>
    <name type="common">Walking stick</name>
    <dbReference type="NCBI Taxonomy" id="629358"/>
    <lineage>
        <taxon>Eukaryota</taxon>
        <taxon>Metazoa</taxon>
        <taxon>Ecdysozoa</taxon>
        <taxon>Arthropoda</taxon>
        <taxon>Hexapoda</taxon>
        <taxon>Insecta</taxon>
        <taxon>Pterygota</taxon>
        <taxon>Neoptera</taxon>
        <taxon>Polyneoptera</taxon>
        <taxon>Phasmatodea</taxon>
        <taxon>Timematodea</taxon>
        <taxon>Timematoidea</taxon>
        <taxon>Timematidae</taxon>
        <taxon>Timema</taxon>
    </lineage>
</organism>
<feature type="coiled-coil region" evidence="3">
    <location>
        <begin position="534"/>
        <end position="578"/>
    </location>
</feature>
<dbReference type="AlphaFoldDB" id="A0A7R9JSA6"/>
<feature type="compositionally biased region" description="Basic and acidic residues" evidence="4">
    <location>
        <begin position="476"/>
        <end position="485"/>
    </location>
</feature>
<dbReference type="GO" id="GO:2000060">
    <property type="term" value="P:positive regulation of ubiquitin-dependent protein catabolic process"/>
    <property type="evidence" value="ECO:0007669"/>
    <property type="project" value="TreeGrafter"/>
</dbReference>
<keyword evidence="3" id="KW-0175">Coiled coil</keyword>
<feature type="coiled-coil region" evidence="3">
    <location>
        <begin position="689"/>
        <end position="728"/>
    </location>
</feature>
<dbReference type="PANTHER" id="PTHR15668:SF4">
    <property type="entry name" value="COILED-COIL DOMAIN-CONTAINING PROTEIN 22"/>
    <property type="match status" value="1"/>
</dbReference>
<accession>A0A7R9JSA6</accession>
<evidence type="ECO:0000256" key="3">
    <source>
        <dbReference type="SAM" id="Coils"/>
    </source>
</evidence>
<dbReference type="Pfam" id="PF05667">
    <property type="entry name" value="CCDC22_CC"/>
    <property type="match status" value="1"/>
</dbReference>
<gene>
    <name evidence="7" type="ORF">TGEB3V08_LOCUS2568</name>
</gene>
<evidence type="ECO:0000256" key="2">
    <source>
        <dbReference type="ARBA" id="ARBA00017553"/>
    </source>
</evidence>
<evidence type="ECO:0000256" key="4">
    <source>
        <dbReference type="SAM" id="MobiDB-lite"/>
    </source>
</evidence>
<evidence type="ECO:0000259" key="6">
    <source>
        <dbReference type="Pfam" id="PF21674"/>
    </source>
</evidence>
<feature type="domain" description="CCDC22 N-terminal" evidence="6">
    <location>
        <begin position="129"/>
        <end position="218"/>
    </location>
</feature>
<feature type="region of interest" description="Disordered" evidence="4">
    <location>
        <begin position="464"/>
        <end position="485"/>
    </location>
</feature>
<reference evidence="7" key="1">
    <citation type="submission" date="2020-11" db="EMBL/GenBank/DDBJ databases">
        <authorList>
            <person name="Tran Van P."/>
        </authorList>
    </citation>
    <scope>NUCLEOTIDE SEQUENCE</scope>
</reference>
<evidence type="ECO:0000313" key="7">
    <source>
        <dbReference type="EMBL" id="CAD7588518.1"/>
    </source>
</evidence>
<dbReference type="Pfam" id="PF21674">
    <property type="entry name" value="CCDC22_N"/>
    <property type="match status" value="1"/>
</dbReference>
<dbReference type="PANTHER" id="PTHR15668">
    <property type="entry name" value="JM1 PROTEIN"/>
    <property type="match status" value="1"/>
</dbReference>
<dbReference type="InterPro" id="IPR048348">
    <property type="entry name" value="CCDC22_CC"/>
</dbReference>
<comment type="similarity">
    <text evidence="1">Belongs to the CCDC22 family.</text>
</comment>
<dbReference type="InterPro" id="IPR048349">
    <property type="entry name" value="CCDC22_N"/>
</dbReference>
<dbReference type="GO" id="GO:0097602">
    <property type="term" value="F:cullin family protein binding"/>
    <property type="evidence" value="ECO:0007669"/>
    <property type="project" value="TreeGrafter"/>
</dbReference>
<sequence>MTGFSRQYFHLTFKRRNGGNHDRITDHRSHYSSRQKQLPVKLHINGVSRVTCRHAWSQGLVQGASAYFLTIRMVVHSITGLPMQLSSERQGSTAREVDYSDTANVMTNTKEEGKGQLRYPPPPTANPDDIEDELDSIGQFTTELVVEAAVRCLDVIQPGLGLPHSLPPNMAARFHLGASIAQACKSIGYKGDIGYQTFLYSSEADVRRVLMFLIEKLPKESEKISIEPSGKHGSLEKQIGEVIGKQLSSPWLPSYCKQRGVRWYDDGSWSREGYGIPQPFLSTTLSLPKSSQESDADISHAWRNYYVHHLPFIMEQVPSYDQLLPSIITLNAKGVLASKQPVPSVGGGDGKKLSQRVAENIVRDVERCSLSLELPVKFDSHDEENTKLKKLKEDITSRFALSEKLQFTKVETAKKPIPAPRRNLAERGAEKKRGEEEELEKAKEETEKLRERLDVLQLHVKKLTSKKSQVSEDSSAEERIFREKQERSSVKKRTYDLLPESDINLNKLQTLVENSAQKLVSLASQWEKHRVPLLEQFRNAKERNSNKASESQKKVDAVRGLREKVRELGEEARSKEQLHSQLLAEYEKVTKDINRSAYTRRIMEIIGNIRKQKDEINKVINDTKALKKEINMLAGRLDRSFTVADELIFRDAKRDETSRRAYKLLATLHSDCSEVVQMIEETGATVREIRDLEEQIESESAKNVGANLERISADLRQMKQESAALTAQLNKKS</sequence>
<dbReference type="InterPro" id="IPR008530">
    <property type="entry name" value="CCDC22"/>
</dbReference>
<proteinExistence type="inferred from homology"/>
<dbReference type="EMBL" id="OE839764">
    <property type="protein sequence ID" value="CAD7588518.1"/>
    <property type="molecule type" value="Genomic_DNA"/>
</dbReference>
<evidence type="ECO:0000259" key="5">
    <source>
        <dbReference type="Pfam" id="PF05667"/>
    </source>
</evidence>
<feature type="compositionally biased region" description="Basic and acidic residues" evidence="4">
    <location>
        <begin position="423"/>
        <end position="444"/>
    </location>
</feature>
<protein>
    <recommendedName>
        <fullName evidence="2">Coiled-coil domain-containing protein 22 homolog</fullName>
    </recommendedName>
</protein>
<feature type="domain" description="CCDC22 coiled-coil" evidence="5">
    <location>
        <begin position="237"/>
        <end position="702"/>
    </location>
</feature>
<evidence type="ECO:0000256" key="1">
    <source>
        <dbReference type="ARBA" id="ARBA00006438"/>
    </source>
</evidence>
<feature type="region of interest" description="Disordered" evidence="4">
    <location>
        <begin position="414"/>
        <end position="444"/>
    </location>
</feature>
<name>A0A7R9JSA6_TIMGE</name>